<evidence type="ECO:0000256" key="2">
    <source>
        <dbReference type="ARBA" id="ARBA00023002"/>
    </source>
</evidence>
<organism evidence="5">
    <name type="scientific">Amycolatopsis sp. SANK 60206</name>
    <dbReference type="NCBI Taxonomy" id="1642649"/>
    <lineage>
        <taxon>Bacteria</taxon>
        <taxon>Bacillati</taxon>
        <taxon>Actinomycetota</taxon>
        <taxon>Actinomycetes</taxon>
        <taxon>Pseudonocardiales</taxon>
        <taxon>Pseudonocardiaceae</taxon>
        <taxon>Amycolatopsis</taxon>
    </lineage>
</organism>
<sequence length="311" mass="33948">MTTTSRMLGGDQAVHDVVPSDDDLALLLLIRHFEQALLHLFARGHVSGTTHTCLGQEVVPVTLTPLLTPAFVFSNHRGHGHYLAQFGEPASLLAELTARVGGVCDGRGGSQHLFREGFCATGVQGESVPAALGMALNMKRTGRSEVAVAYIGDGTLGEGVVYETMNMAQLWRAPLVLVVENNGIAQTTATVNAMAGSIAGRAAAFGMRYAYAEGIDITYLRAELADPIERTRAGEGPLLIEFRTDRLGPHSKGDDTREAAVLDRLRRDDWYPRFAAAEPERFARIDQRQRRLVDQVVDEVLSRPRVPEYDR</sequence>
<dbReference type="InterPro" id="IPR050642">
    <property type="entry name" value="PDH_E1_Alpha_Subunit"/>
</dbReference>
<dbReference type="GO" id="GO:0000287">
    <property type="term" value="F:magnesium ion binding"/>
    <property type="evidence" value="ECO:0007669"/>
    <property type="project" value="UniProtKB-ARBA"/>
</dbReference>
<dbReference type="PANTHER" id="PTHR11516">
    <property type="entry name" value="PYRUVATE DEHYDROGENASE E1 COMPONENT, ALPHA SUBUNIT BACTERIAL AND ORGANELLAR"/>
    <property type="match status" value="1"/>
</dbReference>
<evidence type="ECO:0000256" key="3">
    <source>
        <dbReference type="ARBA" id="ARBA00023052"/>
    </source>
</evidence>
<dbReference type="AlphaFoldDB" id="A0A0E3Z7I7"/>
<dbReference type="Pfam" id="PF00676">
    <property type="entry name" value="E1_dh"/>
    <property type="match status" value="1"/>
</dbReference>
<proteinExistence type="predicted"/>
<evidence type="ECO:0000256" key="1">
    <source>
        <dbReference type="ARBA" id="ARBA00001964"/>
    </source>
</evidence>
<dbReference type="CDD" id="cd02000">
    <property type="entry name" value="TPP_E1_PDC_ADC_BCADC"/>
    <property type="match status" value="1"/>
</dbReference>
<keyword evidence="3" id="KW-0786">Thiamine pyrophosphate</keyword>
<dbReference type="EMBL" id="KP995196">
    <property type="protein sequence ID" value="AKC92652.1"/>
    <property type="molecule type" value="Genomic_DNA"/>
</dbReference>
<reference evidence="5" key="1">
    <citation type="journal article" date="2015" name="J. Biol. Chem.">
        <title>The biosynthesis of capuramycin-type antibiotics: identification of the A-102395 biosynthetic gene cluster, mechanism of self-resistance, and formation of uridine-5'-carboxamide.</title>
        <authorList>
            <person name="Cai W."/>
            <person name="Goswami A."/>
            <person name="Yang Z."/>
            <person name="Liu X."/>
            <person name="Green K.D."/>
            <person name="Barnard-Britson S."/>
            <person name="Baba S."/>
            <person name="Funabashi M."/>
            <person name="Nonaka K."/>
            <person name="Sunkara M."/>
            <person name="Morris A.J."/>
            <person name="Spork A.P."/>
            <person name="Ducho C."/>
            <person name="Garneau-Tsodikova S."/>
            <person name="Thorson J.S."/>
            <person name="Van Lanen S.G."/>
        </authorList>
    </citation>
    <scope>NUCLEOTIDE SEQUENCE</scope>
    <source>
        <strain evidence="5">SANK 60206</strain>
    </source>
</reference>
<evidence type="ECO:0000259" key="4">
    <source>
        <dbReference type="Pfam" id="PF00676"/>
    </source>
</evidence>
<accession>A0A0E3Z7I7</accession>
<dbReference type="InterPro" id="IPR001017">
    <property type="entry name" value="DH_E1"/>
</dbReference>
<evidence type="ECO:0000313" key="5">
    <source>
        <dbReference type="EMBL" id="AKC92652.1"/>
    </source>
</evidence>
<protein>
    <submittedName>
        <fullName evidence="5">Putative TPP-dependent dehydrogenase E1</fullName>
    </submittedName>
</protein>
<dbReference type="InterPro" id="IPR029061">
    <property type="entry name" value="THDP-binding"/>
</dbReference>
<dbReference type="PANTHER" id="PTHR11516:SF2">
    <property type="entry name" value="PYRUVATE DEHYDROGENASE ALPHA SUBUNIT"/>
    <property type="match status" value="1"/>
</dbReference>
<dbReference type="Gene3D" id="3.40.50.970">
    <property type="match status" value="1"/>
</dbReference>
<feature type="domain" description="Dehydrogenase E1 component" evidence="4">
    <location>
        <begin position="29"/>
        <end position="256"/>
    </location>
</feature>
<name>A0A0E3Z7I7_9PSEU</name>
<dbReference type="GO" id="GO:0006086">
    <property type="term" value="P:pyruvate decarboxylation to acetyl-CoA"/>
    <property type="evidence" value="ECO:0007669"/>
    <property type="project" value="TreeGrafter"/>
</dbReference>
<dbReference type="GO" id="GO:0016624">
    <property type="term" value="F:oxidoreductase activity, acting on the aldehyde or oxo group of donors, disulfide as acceptor"/>
    <property type="evidence" value="ECO:0007669"/>
    <property type="project" value="InterPro"/>
</dbReference>
<keyword evidence="2" id="KW-0560">Oxidoreductase</keyword>
<dbReference type="SUPFAM" id="SSF52518">
    <property type="entry name" value="Thiamin diphosphate-binding fold (THDP-binding)"/>
    <property type="match status" value="1"/>
</dbReference>
<comment type="cofactor">
    <cofactor evidence="1">
        <name>thiamine diphosphate</name>
        <dbReference type="ChEBI" id="CHEBI:58937"/>
    </cofactor>
</comment>